<dbReference type="InterPro" id="IPR001173">
    <property type="entry name" value="Glyco_trans_2-like"/>
</dbReference>
<dbReference type="Pfam" id="PF00535">
    <property type="entry name" value="Glycos_transf_2"/>
    <property type="match status" value="1"/>
</dbReference>
<reference evidence="2 3" key="1">
    <citation type="submission" date="2019-01" db="EMBL/GenBank/DDBJ databases">
        <authorList>
            <person name="Ferrante I. M."/>
        </authorList>
    </citation>
    <scope>NUCLEOTIDE SEQUENCE [LARGE SCALE GENOMIC DNA]</scope>
    <source>
        <strain evidence="2 3">B856</strain>
    </source>
</reference>
<proteinExistence type="predicted"/>
<dbReference type="SUPFAM" id="SSF53448">
    <property type="entry name" value="Nucleotide-diphospho-sugar transferases"/>
    <property type="match status" value="1"/>
</dbReference>
<dbReference type="PANTHER" id="PTHR22916:SF3">
    <property type="entry name" value="UDP-GLCNAC:BETAGAL BETA-1,3-N-ACETYLGLUCOSAMINYLTRANSFERASE-LIKE PROTEIN 1"/>
    <property type="match status" value="1"/>
</dbReference>
<protein>
    <recommendedName>
        <fullName evidence="1">Glycosyltransferase 2-like domain-containing protein</fullName>
    </recommendedName>
</protein>
<evidence type="ECO:0000259" key="1">
    <source>
        <dbReference type="Pfam" id="PF00535"/>
    </source>
</evidence>
<dbReference type="PANTHER" id="PTHR22916">
    <property type="entry name" value="GLYCOSYLTRANSFERASE"/>
    <property type="match status" value="1"/>
</dbReference>
<organism evidence="2 3">
    <name type="scientific">Pseudo-nitzschia multistriata</name>
    <dbReference type="NCBI Taxonomy" id="183589"/>
    <lineage>
        <taxon>Eukaryota</taxon>
        <taxon>Sar</taxon>
        <taxon>Stramenopiles</taxon>
        <taxon>Ochrophyta</taxon>
        <taxon>Bacillariophyta</taxon>
        <taxon>Bacillariophyceae</taxon>
        <taxon>Bacillariophycidae</taxon>
        <taxon>Bacillariales</taxon>
        <taxon>Bacillariaceae</taxon>
        <taxon>Pseudo-nitzschia</taxon>
    </lineage>
</organism>
<evidence type="ECO:0000313" key="3">
    <source>
        <dbReference type="Proteomes" id="UP000291116"/>
    </source>
</evidence>
<keyword evidence="3" id="KW-1185">Reference proteome</keyword>
<evidence type="ECO:0000313" key="2">
    <source>
        <dbReference type="EMBL" id="VEU36996.1"/>
    </source>
</evidence>
<dbReference type="OrthoDB" id="206708at2759"/>
<dbReference type="InterPro" id="IPR029044">
    <property type="entry name" value="Nucleotide-diphossugar_trans"/>
</dbReference>
<dbReference type="GO" id="GO:0016758">
    <property type="term" value="F:hexosyltransferase activity"/>
    <property type="evidence" value="ECO:0007669"/>
    <property type="project" value="UniProtKB-ARBA"/>
</dbReference>
<feature type="domain" description="Glycosyltransferase 2-like" evidence="1">
    <location>
        <begin position="11"/>
        <end position="78"/>
    </location>
</feature>
<dbReference type="Proteomes" id="UP000291116">
    <property type="component" value="Unassembled WGS sequence"/>
</dbReference>
<dbReference type="Gene3D" id="3.90.550.10">
    <property type="entry name" value="Spore Coat Polysaccharide Biosynthesis Protein SpsA, Chain A"/>
    <property type="match status" value="1"/>
</dbReference>
<dbReference type="AlphaFoldDB" id="A0A448Z4J9"/>
<gene>
    <name evidence="2" type="ORF">PSNMU_V1.4_AUG-EV-PASAV3_0037740</name>
</gene>
<sequence length="538" mass="60844">MSSSGIIEVDVIIPVHNAAHTVRETVLSALNQEIPTHSSSPSQLLQEFLEKYSISITVCCYNDGSNDESLDILRQIEASRSKHAGREVTNGTIPSRLIVGSSKDEKGLGAGYARNRAIEMNNPSQRDVDNKHSDHCKKRSCQKFLCFLDSDDVMHKHRVIEQTLYMISIVDDKTRDQTILGCTFDRDPPDSTWHYCQWANNLSDERLMLERYRELTILQPTWFMPLSVWSKVGGYIEAPSLESSQTVLEVKDQVESLSSPQITCLVHPKYDTLSSLRLAEDLRFFHAHLQSGGELRLHRTALATTIDTTPYPLVTYRHAENEESQSFRTSRKLLLQLRTLAFQNGTIRGNPLWNKFVVWGCGRDGKDFFKALDRDIQERVYCFVDVDLKKLNAGYYVDTTAHRAESKEIKGKQQKKSGRKIPIVHYSFLIPDQKKRELSQSEWISTIADGDSLVIGRIDKSKSGSVSVPTKLLPAKKKHKTHSGTSSSTGLNYRGLDQTVLSHLPVVVCVAMYRTNGVLESNVAKICRTEGKNLWHFS</sequence>
<name>A0A448Z4J9_9STRA</name>
<accession>A0A448Z4J9</accession>
<dbReference type="EMBL" id="CAACVS010000112">
    <property type="protein sequence ID" value="VEU36996.1"/>
    <property type="molecule type" value="Genomic_DNA"/>
</dbReference>